<comment type="caution">
    <text evidence="3">The sequence shown here is derived from an EMBL/GenBank/DDBJ whole genome shotgun (WGS) entry which is preliminary data.</text>
</comment>
<dbReference type="EMBL" id="JAWXYG010000001">
    <property type="protein sequence ID" value="KAK4283325.1"/>
    <property type="molecule type" value="Genomic_DNA"/>
</dbReference>
<evidence type="ECO:0000259" key="1">
    <source>
        <dbReference type="Pfam" id="PF00646"/>
    </source>
</evidence>
<organism evidence="3 4">
    <name type="scientific">Acacia crassicarpa</name>
    <name type="common">northern wattle</name>
    <dbReference type="NCBI Taxonomy" id="499986"/>
    <lineage>
        <taxon>Eukaryota</taxon>
        <taxon>Viridiplantae</taxon>
        <taxon>Streptophyta</taxon>
        <taxon>Embryophyta</taxon>
        <taxon>Tracheophyta</taxon>
        <taxon>Spermatophyta</taxon>
        <taxon>Magnoliopsida</taxon>
        <taxon>eudicotyledons</taxon>
        <taxon>Gunneridae</taxon>
        <taxon>Pentapetalae</taxon>
        <taxon>rosids</taxon>
        <taxon>fabids</taxon>
        <taxon>Fabales</taxon>
        <taxon>Fabaceae</taxon>
        <taxon>Caesalpinioideae</taxon>
        <taxon>mimosoid clade</taxon>
        <taxon>Acacieae</taxon>
        <taxon>Acacia</taxon>
    </lineage>
</organism>
<feature type="domain" description="F-box protein At3g26010-like beta-propeller" evidence="2">
    <location>
        <begin position="95"/>
        <end position="318"/>
    </location>
</feature>
<proteinExistence type="predicted"/>
<keyword evidence="4" id="KW-1185">Reference proteome</keyword>
<dbReference type="AlphaFoldDB" id="A0AAE1TGZ8"/>
<gene>
    <name evidence="3" type="ORF">QN277_000286</name>
</gene>
<evidence type="ECO:0000313" key="3">
    <source>
        <dbReference type="EMBL" id="KAK4283325.1"/>
    </source>
</evidence>
<dbReference type="InterPro" id="IPR055290">
    <property type="entry name" value="At3g26010-like"/>
</dbReference>
<dbReference type="Pfam" id="PF24750">
    <property type="entry name" value="b-prop_At3g26010-like"/>
    <property type="match status" value="1"/>
</dbReference>
<dbReference type="Proteomes" id="UP001293593">
    <property type="component" value="Unassembled WGS sequence"/>
</dbReference>
<feature type="domain" description="F-box" evidence="1">
    <location>
        <begin position="8"/>
        <end position="46"/>
    </location>
</feature>
<protein>
    <recommendedName>
        <fullName evidence="5">F-box protein</fullName>
    </recommendedName>
</protein>
<evidence type="ECO:0000313" key="4">
    <source>
        <dbReference type="Proteomes" id="UP001293593"/>
    </source>
</evidence>
<dbReference type="InterPro" id="IPR017451">
    <property type="entry name" value="F-box-assoc_interact_dom"/>
</dbReference>
<evidence type="ECO:0008006" key="5">
    <source>
        <dbReference type="Google" id="ProtNLM"/>
    </source>
</evidence>
<dbReference type="InterPro" id="IPR001810">
    <property type="entry name" value="F-box_dom"/>
</dbReference>
<dbReference type="Pfam" id="PF00646">
    <property type="entry name" value="F-box"/>
    <property type="match status" value="1"/>
</dbReference>
<name>A0AAE1TGZ8_9FABA</name>
<dbReference type="PANTHER" id="PTHR35546">
    <property type="entry name" value="F-BOX PROTEIN INTERACTION DOMAIN PROTEIN-RELATED"/>
    <property type="match status" value="1"/>
</dbReference>
<dbReference type="InterPro" id="IPR056592">
    <property type="entry name" value="Beta-prop_At3g26010-like"/>
</dbReference>
<dbReference type="PANTHER" id="PTHR35546:SF21">
    <property type="entry name" value="F-BOX DOMAIN-CONTAINING PROTEIN"/>
    <property type="match status" value="1"/>
</dbReference>
<reference evidence="3" key="1">
    <citation type="submission" date="2023-10" db="EMBL/GenBank/DDBJ databases">
        <title>Chromosome-level genome of the transformable northern wattle, Acacia crassicarpa.</title>
        <authorList>
            <person name="Massaro I."/>
            <person name="Sinha N.R."/>
            <person name="Poethig S."/>
            <person name="Leichty A.R."/>
        </authorList>
    </citation>
    <scope>NUCLEOTIDE SEQUENCE</scope>
    <source>
        <strain evidence="3">Acra3RX</strain>
        <tissue evidence="3">Leaf</tissue>
    </source>
</reference>
<dbReference type="NCBIfam" id="TIGR01640">
    <property type="entry name" value="F_box_assoc_1"/>
    <property type="match status" value="1"/>
</dbReference>
<accession>A0AAE1TGZ8</accession>
<evidence type="ECO:0000259" key="2">
    <source>
        <dbReference type="Pfam" id="PF24750"/>
    </source>
</evidence>
<sequence>MKKFHGSLDLDNLFNVLSRVPTNNLLHFKCISEEWYYIISNNRSFIKVHLENTESTLSGFIFQEKFICSNEDIKKISYMNNTSLERHHDNQDTRSNATIHHEMFSFLPQDVVVLSSCNGLVCCRSCSVFSSPTKTTLYICNPTNKQWLSLGCLDYSKHESIVLTFDPYKDPIDNSTKFHLVRLKKVEIEKENEREEDQDEDGVELSHYFTFELYSSTTKLWKKSDEICYYDGSIKKQGIYIGNVLYWLTDADQILTFDLENQLSLVISTPIPSEEFKAIQEACIGEWKGILCYLVITEHGLHVWHLEDYYEAKWELKFWKSLEDIERENPKFFLNLKNHVLRRVASHQNLWMDPLSFKDGVLLMKVFVHVYFYDIGKNLMVKACNIQDLSTNSLPCPIVLPYSLSLVPL</sequence>